<feature type="domain" description="Sialate O-acetylesterase" evidence="3">
    <location>
        <begin position="696"/>
        <end position="770"/>
    </location>
</feature>
<accession>A0A7M2X3X5</accession>
<gene>
    <name evidence="5" type="ORF">IPV69_18300</name>
</gene>
<keyword evidence="1" id="KW-0378">Hydrolase</keyword>
<evidence type="ECO:0000256" key="1">
    <source>
        <dbReference type="ARBA" id="ARBA00022801"/>
    </source>
</evidence>
<dbReference type="Pfam" id="PF03629">
    <property type="entry name" value="SASA"/>
    <property type="match status" value="1"/>
</dbReference>
<evidence type="ECO:0000259" key="4">
    <source>
        <dbReference type="Pfam" id="PF10102"/>
    </source>
</evidence>
<dbReference type="AlphaFoldDB" id="A0A7M2X3X5"/>
<evidence type="ECO:0000313" key="6">
    <source>
        <dbReference type="Proteomes" id="UP000593765"/>
    </source>
</evidence>
<dbReference type="KEGG" id="hbs:IPV69_18300"/>
<dbReference type="Pfam" id="PF13385">
    <property type="entry name" value="Laminin_G_3"/>
    <property type="match status" value="1"/>
</dbReference>
<sequence length="990" mass="107768">MLLAVLVLAGSSVAAAGYGDWKHTGSIFVLTTPEGANLPASASEKDFPILVRLHRDFFDFAQAQPNGQDIRFSTPGGDPLAYQIDEWDAKAGAASIWVRLPILKGNERQEIRVHWGRSDAKSESDGRAVFNDNNGFLSVLHMDEALADDAGSVQPKNGGTTATTGPIGAARTFAERQGIACGEKIANFPAGAAPHTSEAWIRARRSNGTIIAWGNEQAQGKVVMQFRSPPHIQMDCYFSGGNVSGASRVPTDEWVYVTHSYQQGESRVYVNGVLDGTNKSAGSPLNVRTPARFWIGGWYNNFSFVGDMDEVRISKVTRSADWVKLCYENQKPLQTLVGPVVRPGSSFGVTPAKIEVKEGSTATLTADAAGALKIYWSLKRDGTETPLAVDRFSLMFAPGRVTGDQNATIVCKAVFPSEVKNKEIDVLIKEAIPEPQFTLEAPATWDGREPIEIKANISNRDTLTATRSGPLTYRWAIAGIAATSSEIPGGLLLSRAHNSGKLSITATISNGGPAITQTIEIAVTEPVQDPWVYRTATKDEKPIDNQFYARDDRNEGTLFCNGGLAERPDSVFLRVTADDKPYQDLSQKLDAEGRYAFTVKLKPGLVKYAVKLGTKTGDDEKILHAATNLVCGDAYLIDGQSNAEATAWGKDEVNFTSTWIRTFGSMEGSPQGSRQIVWGDAVARGKGAKLQVGYWGLDLARRLVESQKMPICIINGAVGGTRIDQHQRNFADPEDVTTIYGRLLWRVRQAGLTHGIRGVLWHQGENDQGADGPTGGFGWQTYRQLFVEMAGAWKQDYPNIQHYYVFQIWPKSCAMGIDGSDNRLREVQRNLSTAFSRLSLMSTLGIDPPGGCHYPPEGYAEFARLILPLIERDHYGKVPTAPITPPNLRRAYAASGTTDRLVMEFDQPVKWDDSLKGQFYLDGVSGGIASGVCNGNVVTLQLSAPLAAKTLTYLDSKAWSQKTLLRGENGIAALTFCEVPIQTATSKSQK</sequence>
<dbReference type="Pfam" id="PF10102">
    <property type="entry name" value="DUF2341"/>
    <property type="match status" value="1"/>
</dbReference>
<dbReference type="InterPro" id="IPR013320">
    <property type="entry name" value="ConA-like_dom_sf"/>
</dbReference>
<reference evidence="5 6" key="1">
    <citation type="submission" date="2020-10" db="EMBL/GenBank/DDBJ databases">
        <title>Wide distribution of Phycisphaera-like planctomycetes from WD2101 soil group in peatlands and genome analysis of the first cultivated representative.</title>
        <authorList>
            <person name="Dedysh S.N."/>
            <person name="Beletsky A.V."/>
            <person name="Ivanova A."/>
            <person name="Kulichevskaya I.S."/>
            <person name="Suzina N.E."/>
            <person name="Philippov D.A."/>
            <person name="Rakitin A.L."/>
            <person name="Mardanov A.V."/>
            <person name="Ravin N.V."/>
        </authorList>
    </citation>
    <scope>NUCLEOTIDE SEQUENCE [LARGE SCALE GENOMIC DNA]</scope>
    <source>
        <strain evidence="5 6">M1803</strain>
    </source>
</reference>
<evidence type="ECO:0000259" key="3">
    <source>
        <dbReference type="Pfam" id="PF03629"/>
    </source>
</evidence>
<protein>
    <submittedName>
        <fullName evidence="5">DUF2341 domain-containing protein</fullName>
    </submittedName>
</protein>
<organism evidence="5 6">
    <name type="scientific">Humisphaera borealis</name>
    <dbReference type="NCBI Taxonomy" id="2807512"/>
    <lineage>
        <taxon>Bacteria</taxon>
        <taxon>Pseudomonadati</taxon>
        <taxon>Planctomycetota</taxon>
        <taxon>Phycisphaerae</taxon>
        <taxon>Tepidisphaerales</taxon>
        <taxon>Tepidisphaeraceae</taxon>
        <taxon>Humisphaera</taxon>
    </lineage>
</organism>
<keyword evidence="2" id="KW-0732">Signal</keyword>
<evidence type="ECO:0000256" key="2">
    <source>
        <dbReference type="SAM" id="SignalP"/>
    </source>
</evidence>
<feature type="chain" id="PRO_5034253089" evidence="2">
    <location>
        <begin position="17"/>
        <end position="990"/>
    </location>
</feature>
<name>A0A7M2X3X5_9BACT</name>
<dbReference type="GO" id="GO:0016788">
    <property type="term" value="F:hydrolase activity, acting on ester bonds"/>
    <property type="evidence" value="ECO:0007669"/>
    <property type="project" value="UniProtKB-ARBA"/>
</dbReference>
<proteinExistence type="predicted"/>
<dbReference type="InterPro" id="IPR036514">
    <property type="entry name" value="SGNH_hydro_sf"/>
</dbReference>
<keyword evidence="6" id="KW-1185">Reference proteome</keyword>
<dbReference type="EMBL" id="CP063458">
    <property type="protein sequence ID" value="QOV92467.1"/>
    <property type="molecule type" value="Genomic_DNA"/>
</dbReference>
<dbReference type="Gene3D" id="2.60.120.200">
    <property type="match status" value="1"/>
</dbReference>
<feature type="domain" description="DUF2341" evidence="4">
    <location>
        <begin position="66"/>
        <end position="131"/>
    </location>
</feature>
<dbReference type="SUPFAM" id="SSF49899">
    <property type="entry name" value="Concanavalin A-like lectins/glucanases"/>
    <property type="match status" value="1"/>
</dbReference>
<feature type="signal peptide" evidence="2">
    <location>
        <begin position="1"/>
        <end position="16"/>
    </location>
</feature>
<dbReference type="InterPro" id="IPR018765">
    <property type="entry name" value="DUF2341"/>
</dbReference>
<dbReference type="SUPFAM" id="SSF52266">
    <property type="entry name" value="SGNH hydrolase"/>
    <property type="match status" value="1"/>
</dbReference>
<dbReference type="Gene3D" id="3.40.50.1110">
    <property type="entry name" value="SGNH hydrolase"/>
    <property type="match status" value="1"/>
</dbReference>
<evidence type="ECO:0000313" key="5">
    <source>
        <dbReference type="EMBL" id="QOV92467.1"/>
    </source>
</evidence>
<dbReference type="Proteomes" id="UP000593765">
    <property type="component" value="Chromosome"/>
</dbReference>
<dbReference type="InterPro" id="IPR005181">
    <property type="entry name" value="SASA"/>
</dbReference>